<feature type="transmembrane region" description="Helical" evidence="9">
    <location>
        <begin position="217"/>
        <end position="238"/>
    </location>
</feature>
<comment type="caution">
    <text evidence="11">The sequence shown here is derived from an EMBL/GenBank/DDBJ whole genome shotgun (WGS) entry which is preliminary data.</text>
</comment>
<accession>A0A9P6U8U6</accession>
<evidence type="ECO:0000256" key="8">
    <source>
        <dbReference type="ARBA" id="ARBA00023136"/>
    </source>
</evidence>
<evidence type="ECO:0000256" key="9">
    <source>
        <dbReference type="SAM" id="Phobius"/>
    </source>
</evidence>
<evidence type="ECO:0000313" key="12">
    <source>
        <dbReference type="Proteomes" id="UP000726737"/>
    </source>
</evidence>
<feature type="transmembrane region" description="Helical" evidence="9">
    <location>
        <begin position="179"/>
        <end position="197"/>
    </location>
</feature>
<comment type="similarity">
    <text evidence="2">Belongs to the amino acid/polyamine transporter 2 family.</text>
</comment>
<keyword evidence="4" id="KW-0926">Vacuole</keyword>
<evidence type="ECO:0000256" key="4">
    <source>
        <dbReference type="ARBA" id="ARBA00022554"/>
    </source>
</evidence>
<dbReference type="AlphaFoldDB" id="A0A9P6U8U6"/>
<evidence type="ECO:0000256" key="5">
    <source>
        <dbReference type="ARBA" id="ARBA00022692"/>
    </source>
</evidence>
<comment type="subcellular location">
    <subcellularLocation>
        <location evidence="1">Vacuole membrane</location>
        <topology evidence="1">Multi-pass membrane protein</topology>
    </subcellularLocation>
</comment>
<dbReference type="OrthoDB" id="438545at2759"/>
<dbReference type="Proteomes" id="UP000726737">
    <property type="component" value="Unassembled WGS sequence"/>
</dbReference>
<dbReference type="GO" id="GO:0005302">
    <property type="term" value="F:L-tyrosine transmembrane transporter activity"/>
    <property type="evidence" value="ECO:0007669"/>
    <property type="project" value="TreeGrafter"/>
</dbReference>
<feature type="transmembrane region" description="Helical" evidence="9">
    <location>
        <begin position="85"/>
        <end position="112"/>
    </location>
</feature>
<feature type="transmembrane region" description="Helical" evidence="9">
    <location>
        <begin position="386"/>
        <end position="404"/>
    </location>
</feature>
<keyword evidence="6" id="KW-0029">Amino-acid transport</keyword>
<dbReference type="InterPro" id="IPR013057">
    <property type="entry name" value="AA_transpt_TM"/>
</dbReference>
<dbReference type="GO" id="GO:0061459">
    <property type="term" value="F:L-arginine transmembrane transporter activity"/>
    <property type="evidence" value="ECO:0007669"/>
    <property type="project" value="TreeGrafter"/>
</dbReference>
<evidence type="ECO:0000256" key="3">
    <source>
        <dbReference type="ARBA" id="ARBA00022448"/>
    </source>
</evidence>
<dbReference type="GO" id="GO:0005313">
    <property type="term" value="F:L-glutamate transmembrane transporter activity"/>
    <property type="evidence" value="ECO:0007669"/>
    <property type="project" value="TreeGrafter"/>
</dbReference>
<dbReference type="PANTHER" id="PTHR22950">
    <property type="entry name" value="AMINO ACID TRANSPORTER"/>
    <property type="match status" value="1"/>
</dbReference>
<feature type="transmembrane region" description="Helical" evidence="9">
    <location>
        <begin position="410"/>
        <end position="432"/>
    </location>
</feature>
<evidence type="ECO:0000256" key="7">
    <source>
        <dbReference type="ARBA" id="ARBA00022989"/>
    </source>
</evidence>
<name>A0A9P6U8U6_9FUNG</name>
<dbReference type="GO" id="GO:0015189">
    <property type="term" value="F:L-lysine transmembrane transporter activity"/>
    <property type="evidence" value="ECO:0007669"/>
    <property type="project" value="TreeGrafter"/>
</dbReference>
<feature type="transmembrane region" description="Helical" evidence="9">
    <location>
        <begin position="21"/>
        <end position="39"/>
    </location>
</feature>
<organism evidence="11 12">
    <name type="scientific">Mortierella polycephala</name>
    <dbReference type="NCBI Taxonomy" id="41804"/>
    <lineage>
        <taxon>Eukaryota</taxon>
        <taxon>Fungi</taxon>
        <taxon>Fungi incertae sedis</taxon>
        <taxon>Mucoromycota</taxon>
        <taxon>Mortierellomycotina</taxon>
        <taxon>Mortierellomycetes</taxon>
        <taxon>Mortierellales</taxon>
        <taxon>Mortierellaceae</taxon>
        <taxon>Mortierella</taxon>
    </lineage>
</organism>
<dbReference type="Pfam" id="PF01490">
    <property type="entry name" value="Aa_trans"/>
    <property type="match status" value="1"/>
</dbReference>
<dbReference type="GO" id="GO:0005290">
    <property type="term" value="F:L-histidine transmembrane transporter activity"/>
    <property type="evidence" value="ECO:0007669"/>
    <property type="project" value="TreeGrafter"/>
</dbReference>
<evidence type="ECO:0000259" key="10">
    <source>
        <dbReference type="Pfam" id="PF01490"/>
    </source>
</evidence>
<gene>
    <name evidence="11" type="ORF">BG011_006552</name>
</gene>
<keyword evidence="3" id="KW-0813">Transport</keyword>
<keyword evidence="7 9" id="KW-1133">Transmembrane helix</keyword>
<keyword evidence="5 9" id="KW-0812">Transmembrane</keyword>
<feature type="domain" description="Amino acid transporter transmembrane" evidence="10">
    <location>
        <begin position="20"/>
        <end position="464"/>
    </location>
</feature>
<protein>
    <recommendedName>
        <fullName evidence="10">Amino acid transporter transmembrane domain-containing protein</fullName>
    </recommendedName>
</protein>
<keyword evidence="8 9" id="KW-0472">Membrane</keyword>
<dbReference type="GO" id="GO:0000329">
    <property type="term" value="C:fungal-type vacuole membrane"/>
    <property type="evidence" value="ECO:0007669"/>
    <property type="project" value="TreeGrafter"/>
</dbReference>
<feature type="transmembrane region" description="Helical" evidence="9">
    <location>
        <begin position="444"/>
        <end position="466"/>
    </location>
</feature>
<dbReference type="PANTHER" id="PTHR22950:SF678">
    <property type="entry name" value="VACUOLAR AMINO ACID TRANSPORTER 5-RELATED"/>
    <property type="match status" value="1"/>
</dbReference>
<evidence type="ECO:0000256" key="6">
    <source>
        <dbReference type="ARBA" id="ARBA00022970"/>
    </source>
</evidence>
<dbReference type="GO" id="GO:0015194">
    <property type="term" value="F:L-serine transmembrane transporter activity"/>
    <property type="evidence" value="ECO:0007669"/>
    <property type="project" value="TreeGrafter"/>
</dbReference>
<proteinExistence type="inferred from homology"/>
<evidence type="ECO:0000313" key="11">
    <source>
        <dbReference type="EMBL" id="KAG0264566.1"/>
    </source>
</evidence>
<reference evidence="11" key="1">
    <citation type="journal article" date="2020" name="Fungal Divers.">
        <title>Resolving the Mortierellaceae phylogeny through synthesis of multi-gene phylogenetics and phylogenomics.</title>
        <authorList>
            <person name="Vandepol N."/>
            <person name="Liber J."/>
            <person name="Desiro A."/>
            <person name="Na H."/>
            <person name="Kennedy M."/>
            <person name="Barry K."/>
            <person name="Grigoriev I.V."/>
            <person name="Miller A.N."/>
            <person name="O'Donnell K."/>
            <person name="Stajich J.E."/>
            <person name="Bonito G."/>
        </authorList>
    </citation>
    <scope>NUCLEOTIDE SEQUENCE</scope>
    <source>
        <strain evidence="11">KOD948</strain>
    </source>
</reference>
<feature type="transmembrane region" description="Helical" evidence="9">
    <location>
        <begin position="150"/>
        <end position="167"/>
    </location>
</feature>
<keyword evidence="12" id="KW-1185">Reference proteome</keyword>
<feature type="transmembrane region" description="Helical" evidence="9">
    <location>
        <begin position="45"/>
        <end position="65"/>
    </location>
</feature>
<sequence length="472" mass="51506">MGRIITRILAMEMKLDPLQSINLANTILGTGMLAMPGALAAVGLVLGSFMIVFSACASGLGLYFLTRSASRTFGRSASFFACSKLTYPSAAVWFDAAIAIKCFGVGISYLIIIGDLMPQVVRSLSSMAFAAAGGDGAGDMDPQWWFLIDRRFWITVFMGIIGPLSFLKKLDSLKATSALALTAVVYLVVIVIYYYINPEQELPTKEELRLVHFSSDFLTTLPVFVFAFTCHQNIFSVYNELTDNGQSMLNRIITSSIGSAAVIYHTIGILGYLTFGNIVGSNIIQMYNDSMLVTVGRIAIVILVLFSFPLQCHPCRACLDKVLIALEQFWVSTRFGKPQEYNTLSGHQDDHDDEQIHTPSRSSATITSAEVDNHGGPAQEISHLKFVIMTVAILLGSYAIAIAVSELQLILSLVGSTGSTAISFILPGSFYYKLHENERWTGRKILSVCLASYGVLVMIICLTANIRRIISG</sequence>
<feature type="transmembrane region" description="Helical" evidence="9">
    <location>
        <begin position="259"/>
        <end position="279"/>
    </location>
</feature>
<evidence type="ECO:0000256" key="1">
    <source>
        <dbReference type="ARBA" id="ARBA00004128"/>
    </source>
</evidence>
<dbReference type="EMBL" id="JAAAJA010000048">
    <property type="protein sequence ID" value="KAG0264566.1"/>
    <property type="molecule type" value="Genomic_DNA"/>
</dbReference>
<feature type="transmembrane region" description="Helical" evidence="9">
    <location>
        <begin position="291"/>
        <end position="310"/>
    </location>
</feature>
<evidence type="ECO:0000256" key="2">
    <source>
        <dbReference type="ARBA" id="ARBA00008066"/>
    </source>
</evidence>